<reference evidence="2 3" key="1">
    <citation type="submission" date="2024-04" db="EMBL/GenBank/DDBJ databases">
        <authorList>
            <person name="Fracassetti M."/>
        </authorList>
    </citation>
    <scope>NUCLEOTIDE SEQUENCE [LARGE SCALE GENOMIC DNA]</scope>
</reference>
<keyword evidence="3" id="KW-1185">Reference proteome</keyword>
<dbReference type="Proteomes" id="UP001497516">
    <property type="component" value="Chromosome 1"/>
</dbReference>
<proteinExistence type="predicted"/>
<dbReference type="InterPro" id="IPR052929">
    <property type="entry name" value="RNase_H-like_EbsB-rel"/>
</dbReference>
<dbReference type="Pfam" id="PF13456">
    <property type="entry name" value="RVT_3"/>
    <property type="match status" value="1"/>
</dbReference>
<sequence>MRQFHQQYQEWSRLPLPPRGWPPVPQTDLSNGGDPSSVICLWDGATRCGLHSAGGIVLLTPSGQVLLETGVQFEDIDESMLVELIAHREVILWCLANGFVEVRFHGNAKVIIEKIQQAYTRDSRLGIILEDVCRLLVAHSGFSVRYVGRRNNREAHLVARKAISLYSTSCSSFAFLSWLNSRV</sequence>
<dbReference type="InterPro" id="IPR002156">
    <property type="entry name" value="RNaseH_domain"/>
</dbReference>
<dbReference type="PANTHER" id="PTHR47074">
    <property type="entry name" value="BNAC02G40300D PROTEIN"/>
    <property type="match status" value="1"/>
</dbReference>
<feature type="domain" description="RNase H type-1" evidence="1">
    <location>
        <begin position="43"/>
        <end position="162"/>
    </location>
</feature>
<dbReference type="AlphaFoldDB" id="A0AAV2CCU7"/>
<dbReference type="EMBL" id="OZ034813">
    <property type="protein sequence ID" value="CAL1354109.1"/>
    <property type="molecule type" value="Genomic_DNA"/>
</dbReference>
<organism evidence="2 3">
    <name type="scientific">Linum trigynum</name>
    <dbReference type="NCBI Taxonomy" id="586398"/>
    <lineage>
        <taxon>Eukaryota</taxon>
        <taxon>Viridiplantae</taxon>
        <taxon>Streptophyta</taxon>
        <taxon>Embryophyta</taxon>
        <taxon>Tracheophyta</taxon>
        <taxon>Spermatophyta</taxon>
        <taxon>Magnoliopsida</taxon>
        <taxon>eudicotyledons</taxon>
        <taxon>Gunneridae</taxon>
        <taxon>Pentapetalae</taxon>
        <taxon>rosids</taxon>
        <taxon>fabids</taxon>
        <taxon>Malpighiales</taxon>
        <taxon>Linaceae</taxon>
        <taxon>Linum</taxon>
    </lineage>
</organism>
<evidence type="ECO:0000259" key="1">
    <source>
        <dbReference type="Pfam" id="PF13456"/>
    </source>
</evidence>
<dbReference type="GO" id="GO:0004523">
    <property type="term" value="F:RNA-DNA hybrid ribonuclease activity"/>
    <property type="evidence" value="ECO:0007669"/>
    <property type="project" value="InterPro"/>
</dbReference>
<evidence type="ECO:0000313" key="3">
    <source>
        <dbReference type="Proteomes" id="UP001497516"/>
    </source>
</evidence>
<dbReference type="GO" id="GO:0003676">
    <property type="term" value="F:nucleic acid binding"/>
    <property type="evidence" value="ECO:0007669"/>
    <property type="project" value="InterPro"/>
</dbReference>
<dbReference type="PANTHER" id="PTHR47074:SF11">
    <property type="entry name" value="REVERSE TRANSCRIPTASE-LIKE PROTEIN"/>
    <property type="match status" value="1"/>
</dbReference>
<accession>A0AAV2CCU7</accession>
<dbReference type="InterPro" id="IPR036397">
    <property type="entry name" value="RNaseH_sf"/>
</dbReference>
<protein>
    <recommendedName>
        <fullName evidence="1">RNase H type-1 domain-containing protein</fullName>
    </recommendedName>
</protein>
<gene>
    <name evidence="2" type="ORF">LTRI10_LOCUS1958</name>
</gene>
<dbReference type="Gene3D" id="3.30.420.10">
    <property type="entry name" value="Ribonuclease H-like superfamily/Ribonuclease H"/>
    <property type="match status" value="1"/>
</dbReference>
<name>A0AAV2CCU7_9ROSI</name>
<evidence type="ECO:0000313" key="2">
    <source>
        <dbReference type="EMBL" id="CAL1354109.1"/>
    </source>
</evidence>